<dbReference type="Proteomes" id="UP001220962">
    <property type="component" value="Chromosome"/>
</dbReference>
<dbReference type="Proteomes" id="UP001221519">
    <property type="component" value="Chromosome"/>
</dbReference>
<evidence type="ECO:0000313" key="6">
    <source>
        <dbReference type="EMBL" id="WDI01048.1"/>
    </source>
</evidence>
<dbReference type="EMBL" id="CP118108">
    <property type="protein sequence ID" value="WDI01048.1"/>
    <property type="molecule type" value="Genomic_DNA"/>
</dbReference>
<dbReference type="InterPro" id="IPR014217">
    <property type="entry name" value="Spore_III_AA"/>
</dbReference>
<gene>
    <name evidence="5" type="primary">spoIIIAA</name>
    <name evidence="5" type="ORF">PUW23_17595</name>
    <name evidence="6" type="ORF">PUW25_17435</name>
</gene>
<dbReference type="EMBL" id="CP118101">
    <property type="protein sequence ID" value="WDH81333.1"/>
    <property type="molecule type" value="Genomic_DNA"/>
</dbReference>
<evidence type="ECO:0000259" key="4">
    <source>
        <dbReference type="SMART" id="SM00382"/>
    </source>
</evidence>
<accession>A0AAX3MUM9</accession>
<keyword evidence="2" id="KW-0067">ATP-binding</keyword>
<keyword evidence="1" id="KW-0547">Nucleotide-binding</keyword>
<dbReference type="InterPro" id="IPR027417">
    <property type="entry name" value="P-loop_NTPase"/>
</dbReference>
<dbReference type="RefSeq" id="WP_274338421.1">
    <property type="nucleotide sequence ID" value="NZ_CP118101.1"/>
</dbReference>
<evidence type="ECO:0000313" key="8">
    <source>
        <dbReference type="Proteomes" id="UP001221519"/>
    </source>
</evidence>
<reference evidence="5 8" key="1">
    <citation type="submission" date="2023-02" db="EMBL/GenBank/DDBJ databases">
        <title>Pathogen: clinical or host-associated sample.</title>
        <authorList>
            <person name="Hergert J."/>
            <person name="Casey R."/>
            <person name="Wagner J."/>
            <person name="Young E.L."/>
            <person name="Oakeson K.F."/>
        </authorList>
    </citation>
    <scope>NUCLEOTIDE SEQUENCE</scope>
    <source>
        <strain evidence="6 8">2022CK-00829</strain>
        <strain evidence="5">2022CK-00830</strain>
    </source>
</reference>
<keyword evidence="8" id="KW-1185">Reference proteome</keyword>
<dbReference type="PANTHER" id="PTHR20953">
    <property type="entry name" value="KINASE-RELATED"/>
    <property type="match status" value="1"/>
</dbReference>
<feature type="region of interest" description="Disordered" evidence="3">
    <location>
        <begin position="42"/>
        <end position="64"/>
    </location>
</feature>
<name>A0AAX3MUM9_9BACL</name>
<dbReference type="SMART" id="SM00382">
    <property type="entry name" value="AAA"/>
    <property type="match status" value="1"/>
</dbReference>
<dbReference type="InterPro" id="IPR045735">
    <property type="entry name" value="Spore_III_AA_AAA+_ATPase"/>
</dbReference>
<dbReference type="GO" id="GO:0005524">
    <property type="term" value="F:ATP binding"/>
    <property type="evidence" value="ECO:0007669"/>
    <property type="project" value="UniProtKB-KW"/>
</dbReference>
<evidence type="ECO:0000256" key="2">
    <source>
        <dbReference type="ARBA" id="ARBA00022840"/>
    </source>
</evidence>
<evidence type="ECO:0000313" key="7">
    <source>
        <dbReference type="Proteomes" id="UP001220962"/>
    </source>
</evidence>
<dbReference type="AlphaFoldDB" id="A0AAX3MUM9"/>
<evidence type="ECO:0000256" key="3">
    <source>
        <dbReference type="SAM" id="MobiDB-lite"/>
    </source>
</evidence>
<evidence type="ECO:0000313" key="5">
    <source>
        <dbReference type="EMBL" id="WDH81333.1"/>
    </source>
</evidence>
<dbReference type="Gene3D" id="3.40.50.300">
    <property type="entry name" value="P-loop containing nucleotide triphosphate hydrolases"/>
    <property type="match status" value="1"/>
</dbReference>
<dbReference type="InterPro" id="IPR003593">
    <property type="entry name" value="AAA+_ATPase"/>
</dbReference>
<dbReference type="NCBIfam" id="TIGR02858">
    <property type="entry name" value="spore_III_AA"/>
    <property type="match status" value="1"/>
</dbReference>
<dbReference type="PANTHER" id="PTHR20953:SF3">
    <property type="entry name" value="P-LOOP CONTAINING NUCLEOSIDE TRIPHOSPHATE HYDROLASES SUPERFAMILY PROTEIN"/>
    <property type="match status" value="1"/>
</dbReference>
<evidence type="ECO:0000256" key="1">
    <source>
        <dbReference type="ARBA" id="ARBA00022741"/>
    </source>
</evidence>
<proteinExistence type="predicted"/>
<dbReference type="Pfam" id="PF19568">
    <property type="entry name" value="Spore_III_AA"/>
    <property type="match status" value="1"/>
</dbReference>
<organism evidence="5 7">
    <name type="scientific">Paenibacillus urinalis</name>
    <dbReference type="NCBI Taxonomy" id="521520"/>
    <lineage>
        <taxon>Bacteria</taxon>
        <taxon>Bacillati</taxon>
        <taxon>Bacillota</taxon>
        <taxon>Bacilli</taxon>
        <taxon>Bacillales</taxon>
        <taxon>Paenibacillaceae</taxon>
        <taxon>Paenibacillus</taxon>
    </lineage>
</organism>
<protein>
    <submittedName>
        <fullName evidence="5">Stage III sporulation protein AA</fullName>
    </submittedName>
</protein>
<sequence>MKWLDLFPTPLKTILEYIPLQLLETLEEIRIREGRPMEINTNGEHYFVTKQGSPSKKPSEAYKPSRDDTYRFLDLISNHSLYTLEEELRKGFITVPGGHRIGLAGRTVLKGGKVEHLRDISGYNIRIAKEIRGAADRLMPHLLDPQTSRIKHTLILSPPQQGKTTLLRDMSRQISMGSNERKSFKVGIVDERSEIAGSYKGVPTFDVGPRTDVMDACPKAEGMMMLIRSMSPEVLIVDEIGREEDAEAIKEALGAGISVIASAHGRDLSELKRRPALHELMSEDYFQLIVILDRTGKRFQYKISDMRHKSLHPQGMHQQGMTTGGTYA</sequence>
<feature type="domain" description="AAA+ ATPase" evidence="4">
    <location>
        <begin position="149"/>
        <end position="296"/>
    </location>
</feature>
<dbReference type="SUPFAM" id="SSF52540">
    <property type="entry name" value="P-loop containing nucleoside triphosphate hydrolases"/>
    <property type="match status" value="1"/>
</dbReference>